<reference evidence="1 2" key="1">
    <citation type="submission" date="2011-08" db="EMBL/GenBank/DDBJ databases">
        <authorList>
            <person name="Weinstock G."/>
            <person name="Sodergren E."/>
            <person name="Clifton S."/>
            <person name="Fulton L."/>
            <person name="Fulton B."/>
            <person name="Courtney L."/>
            <person name="Fronick C."/>
            <person name="Harrison M."/>
            <person name="Strong C."/>
            <person name="Farmer C."/>
            <person name="Delahaunty K."/>
            <person name="Markovic C."/>
            <person name="Hall O."/>
            <person name="Minx P."/>
            <person name="Tomlinson C."/>
            <person name="Mitreva M."/>
            <person name="Hou S."/>
            <person name="Chen J."/>
            <person name="Wollam A."/>
            <person name="Pepin K.H."/>
            <person name="Johnson M."/>
            <person name="Bhonagiri V."/>
            <person name="Zhang X."/>
            <person name="Suruliraj S."/>
            <person name="Warren W."/>
            <person name="Chinwalla A."/>
            <person name="Mardis E.R."/>
            <person name="Wilson R.K."/>
        </authorList>
    </citation>
    <scope>NUCLEOTIDE SEQUENCE [LARGE SCALE GENOMIC DNA]</scope>
    <source>
        <strain evidence="1 2">DP7</strain>
    </source>
</reference>
<dbReference type="AlphaFoldDB" id="G9XJ89"/>
<protein>
    <submittedName>
        <fullName evidence="1">Uncharacterized protein</fullName>
    </submittedName>
</protein>
<sequence length="100" mass="11555">MAFGKQLQGCLYGIGRKLLDSRLQYPRNRLQNRPRPPKYVKAIRGKKTDRARFGVRQLYPSGRDSPVSGFDALSEQTDQLFHRRKEPCSKLPDGFQYQIG</sequence>
<organism evidence="1 2">
    <name type="scientific">Desulfitobacterium hafniense DP7</name>
    <dbReference type="NCBI Taxonomy" id="537010"/>
    <lineage>
        <taxon>Bacteria</taxon>
        <taxon>Bacillati</taxon>
        <taxon>Bacillota</taxon>
        <taxon>Clostridia</taxon>
        <taxon>Eubacteriales</taxon>
        <taxon>Desulfitobacteriaceae</taxon>
        <taxon>Desulfitobacterium</taxon>
    </lineage>
</organism>
<evidence type="ECO:0000313" key="2">
    <source>
        <dbReference type="Proteomes" id="UP000004416"/>
    </source>
</evidence>
<accession>G9XJ89</accession>
<name>G9XJ89_DESHA</name>
<gene>
    <name evidence="1" type="ORF">HMPREF0322_01015</name>
</gene>
<evidence type="ECO:0000313" key="1">
    <source>
        <dbReference type="EMBL" id="EHL08257.1"/>
    </source>
</evidence>
<dbReference type="HOGENOM" id="CLU_2301259_0_0_9"/>
<proteinExistence type="predicted"/>
<dbReference type="EMBL" id="AFZX01000023">
    <property type="protein sequence ID" value="EHL08257.1"/>
    <property type="molecule type" value="Genomic_DNA"/>
</dbReference>
<comment type="caution">
    <text evidence="1">The sequence shown here is derived from an EMBL/GenBank/DDBJ whole genome shotgun (WGS) entry which is preliminary data.</text>
</comment>
<dbReference type="Proteomes" id="UP000004416">
    <property type="component" value="Unassembled WGS sequence"/>
</dbReference>